<dbReference type="NCBIfam" id="NF003160">
    <property type="entry name" value="PRK04135.1"/>
    <property type="match status" value="1"/>
</dbReference>
<comment type="similarity">
    <text evidence="4">Belongs to the BPG-independent phosphoglycerate mutase family. A-PGAM subfamily.</text>
</comment>
<dbReference type="PANTHER" id="PTHR31209:SF0">
    <property type="entry name" value="METALLOENZYME DOMAIN-CONTAINING PROTEIN"/>
    <property type="match status" value="1"/>
</dbReference>
<evidence type="ECO:0000259" key="6">
    <source>
        <dbReference type="Pfam" id="PF01676"/>
    </source>
</evidence>
<dbReference type="CDD" id="cd16011">
    <property type="entry name" value="iPGM_like"/>
    <property type="match status" value="1"/>
</dbReference>
<comment type="function">
    <text evidence="2">Catalyzes the interconversion of 2-phosphoglycerate and 3-phosphoglycerate.</text>
</comment>
<evidence type="ECO:0000256" key="2">
    <source>
        <dbReference type="ARBA" id="ARBA00002315"/>
    </source>
</evidence>
<evidence type="ECO:0000313" key="8">
    <source>
        <dbReference type="Proteomes" id="UP000218257"/>
    </source>
</evidence>
<name>A0AB33HSS5_9CHLR</name>
<dbReference type="Proteomes" id="UP000218257">
    <property type="component" value="Chromosome"/>
</dbReference>
<dbReference type="GO" id="GO:0004619">
    <property type="term" value="F:phosphoglycerate mutase activity"/>
    <property type="evidence" value="ECO:0007669"/>
    <property type="project" value="UniProtKB-EC"/>
</dbReference>
<dbReference type="GO" id="GO:0006096">
    <property type="term" value="P:glycolytic process"/>
    <property type="evidence" value="ECO:0007669"/>
    <property type="project" value="UniProtKB-KW"/>
</dbReference>
<keyword evidence="5" id="KW-0324">Glycolysis</keyword>
<accession>A0AB33HSS5</accession>
<dbReference type="InterPro" id="IPR017850">
    <property type="entry name" value="Alkaline_phosphatase_core_sf"/>
</dbReference>
<dbReference type="Gene3D" id="3.40.720.10">
    <property type="entry name" value="Alkaline Phosphatase, subunit A"/>
    <property type="match status" value="1"/>
</dbReference>
<dbReference type="InterPro" id="IPR004456">
    <property type="entry name" value="Pglycerate_mutase_ApgM"/>
</dbReference>
<dbReference type="PIRSF" id="PIRSF006392">
    <property type="entry name" value="IPGAM_arch"/>
    <property type="match status" value="1"/>
</dbReference>
<dbReference type="AlphaFoldDB" id="A0AB33HSS5"/>
<evidence type="ECO:0000313" key="7">
    <source>
        <dbReference type="EMBL" id="BAZ97208.1"/>
    </source>
</evidence>
<dbReference type="SUPFAM" id="SSF53649">
    <property type="entry name" value="Alkaline phosphatase-like"/>
    <property type="match status" value="1"/>
</dbReference>
<dbReference type="PANTHER" id="PTHR31209">
    <property type="entry name" value="COFACTOR-INDEPENDENT PHOSPHOGLYCERATE MUTASE"/>
    <property type="match status" value="1"/>
</dbReference>
<gene>
    <name evidence="7" type="ORF">DEHALATV1_0580</name>
</gene>
<dbReference type="InterPro" id="IPR006124">
    <property type="entry name" value="Metalloenzyme"/>
</dbReference>
<feature type="domain" description="Metalloenzyme" evidence="6">
    <location>
        <begin position="21"/>
        <end position="395"/>
    </location>
</feature>
<reference evidence="7 8" key="1">
    <citation type="journal article" date="2017" name="Sci. Rep.">
        <title>Isolation and genomic characterization of a Dehalococcoides strain suggests genomic rearrangement during culture.</title>
        <authorList>
            <person name="Yohda M."/>
            <person name="Ikegami K."/>
            <person name="Aita Y."/>
            <person name="Kitajima M."/>
            <person name="Takechi A."/>
            <person name="Iwamoto M."/>
            <person name="Fukuda T."/>
            <person name="Tamura N."/>
            <person name="Shibasaki J."/>
            <person name="Koike S."/>
            <person name="Komatsu D."/>
            <person name="Miyagi S."/>
            <person name="Nishimura M."/>
            <person name="Uchino Y."/>
            <person name="Shiroma A."/>
            <person name="Shimoji M."/>
            <person name="Tamotsu H."/>
            <person name="Ashimine N."/>
            <person name="Shinzato M."/>
            <person name="Ohki S."/>
            <person name="Nakano K."/>
            <person name="Teruya K."/>
            <person name="Satou K."/>
            <person name="Hirano T."/>
            <person name="Yagi O."/>
        </authorList>
    </citation>
    <scope>NUCLEOTIDE SEQUENCE [LARGE SCALE GENOMIC DNA]</scope>
    <source>
        <strain evidence="7 8">UCH-ATV1</strain>
    </source>
</reference>
<evidence type="ECO:0000256" key="1">
    <source>
        <dbReference type="ARBA" id="ARBA00000370"/>
    </source>
</evidence>
<evidence type="ECO:0000256" key="4">
    <source>
        <dbReference type="ARBA" id="ARBA00005524"/>
    </source>
</evidence>
<comment type="catalytic activity">
    <reaction evidence="1">
        <text>(2R)-2-phosphoglycerate = (2R)-3-phosphoglycerate</text>
        <dbReference type="Rhea" id="RHEA:15901"/>
        <dbReference type="ChEBI" id="CHEBI:58272"/>
        <dbReference type="ChEBI" id="CHEBI:58289"/>
        <dbReference type="EC" id="5.4.2.12"/>
    </reaction>
</comment>
<dbReference type="Pfam" id="PF10143">
    <property type="entry name" value="PhosphMutase"/>
    <property type="match status" value="1"/>
</dbReference>
<dbReference type="NCBIfam" id="TIGR00306">
    <property type="entry name" value="apgM"/>
    <property type="match status" value="1"/>
</dbReference>
<organism evidence="7 8">
    <name type="scientific">Dehalococcoides mccartyi</name>
    <dbReference type="NCBI Taxonomy" id="61435"/>
    <lineage>
        <taxon>Bacteria</taxon>
        <taxon>Bacillati</taxon>
        <taxon>Chloroflexota</taxon>
        <taxon>Dehalococcoidia</taxon>
        <taxon>Dehalococcoidales</taxon>
        <taxon>Dehalococcoidaceae</taxon>
        <taxon>Dehalococcoides</taxon>
    </lineage>
</organism>
<sequence length="405" mass="43393">MQKNMSKLNLIKELSQATPSKIVLLVIDGLGGLPHPESGQTELETAHTPNLDELAGKSICGMSSPVAAGITPGSAPGHLALFGYNPVDCLIGRGVLEALGIDFDLKPGDVATRGNFCTVDAQGLICDRRAGRVSSTVSAKLCALLDGQEFEGIHVIVKPVKDHRLVVVFRGSGLSEKVTDSDPQKLGAAPKEVKPLAEDAGLMARVANQFLQFAAKALKDHAPANMILLRGFSEKPCFTTMNEIYKLKTAAIASYPMYRGLSKVVGMDVLPTGPTLNDEIATYKANFEKYDFFFIHVKATDAAGEDGDFERKVKALEELDKVLPEILALKPDVVAVSGDHSTPAVIEGHSWHEVPVLIYSKYCRPDKVCRFSETDCLQGGLGHIPATDVMPLAMANALKLGKFGA</sequence>
<comment type="pathway">
    <text evidence="3">Carbohydrate degradation.</text>
</comment>
<dbReference type="Gene3D" id="3.30.70.2130">
    <property type="entry name" value="Metalloenzyme domain"/>
    <property type="match status" value="1"/>
</dbReference>
<dbReference type="InterPro" id="IPR042253">
    <property type="entry name" value="Pglycerate_mutase_ApgM_sf"/>
</dbReference>
<protein>
    <submittedName>
        <fullName evidence="7">Phosphoglycerate mutase</fullName>
    </submittedName>
</protein>
<evidence type="ECO:0000256" key="5">
    <source>
        <dbReference type="ARBA" id="ARBA00023152"/>
    </source>
</evidence>
<evidence type="ECO:0000256" key="3">
    <source>
        <dbReference type="ARBA" id="ARBA00004921"/>
    </source>
</evidence>
<dbReference type="EMBL" id="AP017649">
    <property type="protein sequence ID" value="BAZ97208.1"/>
    <property type="molecule type" value="Genomic_DNA"/>
</dbReference>
<dbReference type="Pfam" id="PF01676">
    <property type="entry name" value="Metalloenzyme"/>
    <property type="match status" value="1"/>
</dbReference>
<dbReference type="GO" id="GO:0046872">
    <property type="term" value="F:metal ion binding"/>
    <property type="evidence" value="ECO:0007669"/>
    <property type="project" value="InterPro"/>
</dbReference>
<proteinExistence type="inferred from homology"/>